<evidence type="ECO:0000256" key="4">
    <source>
        <dbReference type="ARBA" id="ARBA00022692"/>
    </source>
</evidence>
<evidence type="ECO:0000256" key="7">
    <source>
        <dbReference type="RuleBase" id="RU363032"/>
    </source>
</evidence>
<accession>A0A317FGF3</accession>
<evidence type="ECO:0000256" key="6">
    <source>
        <dbReference type="ARBA" id="ARBA00023136"/>
    </source>
</evidence>
<organism evidence="9 10">
    <name type="scientific">Falsiroseomonas bella</name>
    <dbReference type="NCBI Taxonomy" id="2184016"/>
    <lineage>
        <taxon>Bacteria</taxon>
        <taxon>Pseudomonadati</taxon>
        <taxon>Pseudomonadota</taxon>
        <taxon>Alphaproteobacteria</taxon>
        <taxon>Acetobacterales</taxon>
        <taxon>Roseomonadaceae</taxon>
        <taxon>Falsiroseomonas</taxon>
    </lineage>
</organism>
<dbReference type="Gene3D" id="1.10.3720.10">
    <property type="entry name" value="MetI-like"/>
    <property type="match status" value="1"/>
</dbReference>
<dbReference type="AlphaFoldDB" id="A0A317FGF3"/>
<keyword evidence="6 7" id="KW-0472">Membrane</keyword>
<dbReference type="PANTHER" id="PTHR30151:SF20">
    <property type="entry name" value="ABC TRANSPORTER PERMEASE PROTEIN HI_0355-RELATED"/>
    <property type="match status" value="1"/>
</dbReference>
<keyword evidence="5 7" id="KW-1133">Transmembrane helix</keyword>
<evidence type="ECO:0000256" key="5">
    <source>
        <dbReference type="ARBA" id="ARBA00022989"/>
    </source>
</evidence>
<evidence type="ECO:0000256" key="2">
    <source>
        <dbReference type="ARBA" id="ARBA00022448"/>
    </source>
</evidence>
<evidence type="ECO:0000256" key="1">
    <source>
        <dbReference type="ARBA" id="ARBA00004651"/>
    </source>
</evidence>
<keyword evidence="2 7" id="KW-0813">Transport</keyword>
<keyword evidence="3" id="KW-1003">Cell membrane</keyword>
<comment type="subcellular location">
    <subcellularLocation>
        <location evidence="1 7">Cell membrane</location>
        <topology evidence="1 7">Multi-pass membrane protein</topology>
    </subcellularLocation>
</comment>
<dbReference type="Pfam" id="PF00528">
    <property type="entry name" value="BPD_transp_1"/>
    <property type="match status" value="1"/>
</dbReference>
<feature type="transmembrane region" description="Helical" evidence="7">
    <location>
        <begin position="217"/>
        <end position="239"/>
    </location>
</feature>
<comment type="caution">
    <text evidence="9">The sequence shown here is derived from an EMBL/GenBank/DDBJ whole genome shotgun (WGS) entry which is preliminary data.</text>
</comment>
<dbReference type="GO" id="GO:0055085">
    <property type="term" value="P:transmembrane transport"/>
    <property type="evidence" value="ECO:0007669"/>
    <property type="project" value="InterPro"/>
</dbReference>
<dbReference type="GO" id="GO:0005886">
    <property type="term" value="C:plasma membrane"/>
    <property type="evidence" value="ECO:0007669"/>
    <property type="project" value="UniProtKB-SubCell"/>
</dbReference>
<dbReference type="PROSITE" id="PS50928">
    <property type="entry name" value="ABC_TM1"/>
    <property type="match status" value="1"/>
</dbReference>
<evidence type="ECO:0000313" key="9">
    <source>
        <dbReference type="EMBL" id="PWS38141.1"/>
    </source>
</evidence>
<dbReference type="InterPro" id="IPR035906">
    <property type="entry name" value="MetI-like_sf"/>
</dbReference>
<dbReference type="EMBL" id="QGNA01000001">
    <property type="protein sequence ID" value="PWS38141.1"/>
    <property type="molecule type" value="Genomic_DNA"/>
</dbReference>
<dbReference type="OrthoDB" id="9786495at2"/>
<dbReference type="InterPro" id="IPR000515">
    <property type="entry name" value="MetI-like"/>
</dbReference>
<protein>
    <submittedName>
        <fullName evidence="9">ABC transporter permease</fullName>
    </submittedName>
</protein>
<feature type="transmembrane region" description="Helical" evidence="7">
    <location>
        <begin position="174"/>
        <end position="197"/>
    </location>
</feature>
<gene>
    <name evidence="9" type="ORF">DFH01_02235</name>
</gene>
<proteinExistence type="inferred from homology"/>
<keyword evidence="4 7" id="KW-0812">Transmembrane</keyword>
<dbReference type="Proteomes" id="UP000245765">
    <property type="component" value="Unassembled WGS sequence"/>
</dbReference>
<feature type="transmembrane region" description="Helical" evidence="7">
    <location>
        <begin position="52"/>
        <end position="84"/>
    </location>
</feature>
<dbReference type="RefSeq" id="WP_109868762.1">
    <property type="nucleotide sequence ID" value="NZ_QGNA01000001.1"/>
</dbReference>
<comment type="similarity">
    <text evidence="7">Belongs to the binding-protein-dependent transport system permease family.</text>
</comment>
<feature type="domain" description="ABC transmembrane type-1" evidence="8">
    <location>
        <begin position="56"/>
        <end position="236"/>
    </location>
</feature>
<dbReference type="CDD" id="cd06261">
    <property type="entry name" value="TM_PBP2"/>
    <property type="match status" value="1"/>
</dbReference>
<evidence type="ECO:0000313" key="10">
    <source>
        <dbReference type="Proteomes" id="UP000245765"/>
    </source>
</evidence>
<dbReference type="PANTHER" id="PTHR30151">
    <property type="entry name" value="ALKANE SULFONATE ABC TRANSPORTER-RELATED, MEMBRANE SUBUNIT"/>
    <property type="match status" value="1"/>
</dbReference>
<evidence type="ECO:0000259" key="8">
    <source>
        <dbReference type="PROSITE" id="PS50928"/>
    </source>
</evidence>
<reference evidence="10" key="1">
    <citation type="submission" date="2018-05" db="EMBL/GenBank/DDBJ databases">
        <authorList>
            <person name="Du Z."/>
            <person name="Wang X."/>
        </authorList>
    </citation>
    <scope>NUCLEOTIDE SEQUENCE [LARGE SCALE GENOMIC DNA]</scope>
    <source>
        <strain evidence="10">CQN31</strain>
    </source>
</reference>
<name>A0A317FGF3_9PROT</name>
<sequence length="251" mass="27110">MGALRRHAPAVLAHLAVLALWAWATSWGGVPRFILPGPLETIRALGAPQIDWWRHVLITAAEAFGGFALAVGIGVMLAVLFTWFAPLRRALMPLLVTLNLIPKVALAPLFIVWLGYGLVPNIAITFVIAFFPIVITTARGLAEVEPELLDLVRTVRATRWQVFRKIQLPSSLPYLFSGMRVAAVLAIAGTIVGEFVGSEAGLGFVIMSAQGTLDTPVMVMSLILVTLVGVTLYGLVVALERLVVTEDARLR</sequence>
<keyword evidence="10" id="KW-1185">Reference proteome</keyword>
<evidence type="ECO:0000256" key="3">
    <source>
        <dbReference type="ARBA" id="ARBA00022475"/>
    </source>
</evidence>
<dbReference type="SUPFAM" id="SSF161098">
    <property type="entry name" value="MetI-like"/>
    <property type="match status" value="1"/>
</dbReference>